<dbReference type="EMBL" id="GEZM01042561">
    <property type="protein sequence ID" value="JAV79784.1"/>
    <property type="molecule type" value="Transcribed_RNA"/>
</dbReference>
<dbReference type="Gene3D" id="2.60.120.200">
    <property type="match status" value="1"/>
</dbReference>
<proteinExistence type="predicted"/>
<dbReference type="OrthoDB" id="4781at2759"/>
<dbReference type="EMBL" id="VVIM01000006">
    <property type="protein sequence ID" value="KAB0798119.1"/>
    <property type="molecule type" value="Genomic_DNA"/>
</dbReference>
<dbReference type="InParanoid" id="A0A1Y1M1T2"/>
<evidence type="ECO:0000256" key="2">
    <source>
        <dbReference type="SAM" id="SignalP"/>
    </source>
</evidence>
<evidence type="ECO:0000256" key="1">
    <source>
        <dbReference type="SAM" id="MobiDB-lite"/>
    </source>
</evidence>
<sequence>MVSFRLLLVLFCFRVIDAQLEGGLLGLLKPDGVQISLPGLLGLTDKRKSTTATTTTTSTTTTTTTPAPLTQASVTSKKPTGPAAACGYTPTFVNGKRSCRGKLIFQDGFSKLAGKWFTENRFAGEPDYEFTIYQGNAENLYLNKNKLHIRPTLTDDKYGNGFVTGDRELNLGDTCTGRPATEDCVQRPRAWMIVPPTISSMISTKKHFSFLYGIVEIRARLPKGDWIYPQLYLKPKSEFYGAGYESGLIKIAHVAGNANMSKTLAGGVILSQSDFGRNYGIKNVSSPTHWNHDFHDFKIVWTADSITFTVDDEVYGVVEPPEDGFGSLSDLEHSPEVLEKWKQGSKIAPFDKEMYLVLGIGVGGQLFPDSEGSAKPWENFDPKGPLNFYKARDVWKKTWGDTSDLVIDQVKVWAL</sequence>
<dbReference type="PANTHER" id="PTHR10963:SF60">
    <property type="entry name" value="GRAM-NEGATIVE BACTERIA-BINDING PROTEIN 1-RELATED"/>
    <property type="match status" value="1"/>
</dbReference>
<keyword evidence="2" id="KW-0732">Signal</keyword>
<dbReference type="AlphaFoldDB" id="A0A1Y1M1T2"/>
<feature type="chain" id="PRO_5033289706" description="GH16 domain-containing protein" evidence="2">
    <location>
        <begin position="19"/>
        <end position="415"/>
    </location>
</feature>
<dbReference type="SUPFAM" id="SSF49899">
    <property type="entry name" value="Concanavalin A-like lectins/glucanases"/>
    <property type="match status" value="1"/>
</dbReference>
<evidence type="ECO:0000313" key="6">
    <source>
        <dbReference type="Proteomes" id="UP000327044"/>
    </source>
</evidence>
<gene>
    <name evidence="5" type="ORF">PPYR_09112</name>
</gene>
<name>A0A1Y1M1T2_PHOPY</name>
<protein>
    <recommendedName>
        <fullName evidence="3">GH16 domain-containing protein</fullName>
    </recommendedName>
</protein>
<organism evidence="4">
    <name type="scientific">Photinus pyralis</name>
    <name type="common">Common eastern firefly</name>
    <name type="synonym">Lampyris pyralis</name>
    <dbReference type="NCBI Taxonomy" id="7054"/>
    <lineage>
        <taxon>Eukaryota</taxon>
        <taxon>Metazoa</taxon>
        <taxon>Ecdysozoa</taxon>
        <taxon>Arthropoda</taxon>
        <taxon>Hexapoda</taxon>
        <taxon>Insecta</taxon>
        <taxon>Pterygota</taxon>
        <taxon>Neoptera</taxon>
        <taxon>Endopterygota</taxon>
        <taxon>Coleoptera</taxon>
        <taxon>Polyphaga</taxon>
        <taxon>Elateriformia</taxon>
        <taxon>Elateroidea</taxon>
        <taxon>Lampyridae</taxon>
        <taxon>Lampyrinae</taxon>
        <taxon>Photinus</taxon>
    </lineage>
</organism>
<evidence type="ECO:0000313" key="5">
    <source>
        <dbReference type="EMBL" id="KAB0798119.1"/>
    </source>
</evidence>
<dbReference type="Proteomes" id="UP000327044">
    <property type="component" value="Unassembled WGS sequence"/>
</dbReference>
<dbReference type="GO" id="GO:0005975">
    <property type="term" value="P:carbohydrate metabolic process"/>
    <property type="evidence" value="ECO:0007669"/>
    <property type="project" value="InterPro"/>
</dbReference>
<feature type="region of interest" description="Disordered" evidence="1">
    <location>
        <begin position="48"/>
        <end position="76"/>
    </location>
</feature>
<dbReference type="PANTHER" id="PTHR10963">
    <property type="entry name" value="GLYCOSYL HYDROLASE-RELATED"/>
    <property type="match status" value="1"/>
</dbReference>
<evidence type="ECO:0000313" key="4">
    <source>
        <dbReference type="EMBL" id="JAV79784.1"/>
    </source>
</evidence>
<dbReference type="PROSITE" id="PS51762">
    <property type="entry name" value="GH16_2"/>
    <property type="match status" value="1"/>
</dbReference>
<dbReference type="Pfam" id="PF00722">
    <property type="entry name" value="Glyco_hydro_16"/>
    <property type="match status" value="1"/>
</dbReference>
<reference evidence="5 6" key="2">
    <citation type="journal article" date="2018" name="Elife">
        <title>Firefly genomes illuminate parallel origins of bioluminescence in beetles.</title>
        <authorList>
            <person name="Fallon T.R."/>
            <person name="Lower S.E."/>
            <person name="Chang C.H."/>
            <person name="Bessho-Uehara M."/>
            <person name="Martin G.J."/>
            <person name="Bewick A.J."/>
            <person name="Behringer M."/>
            <person name="Debat H.J."/>
            <person name="Wong I."/>
            <person name="Day J.C."/>
            <person name="Suvorov A."/>
            <person name="Silva C.J."/>
            <person name="Stanger-Hall K.F."/>
            <person name="Hall D.W."/>
            <person name="Schmitz R.J."/>
            <person name="Nelson D.R."/>
            <person name="Lewis S.M."/>
            <person name="Shigenobu S."/>
            <person name="Bybee S.M."/>
            <person name="Larracuente A.M."/>
            <person name="Oba Y."/>
            <person name="Weng J.K."/>
        </authorList>
    </citation>
    <scope>NUCLEOTIDE SEQUENCE [LARGE SCALE GENOMIC DNA]</scope>
    <source>
        <strain evidence="5">1611_PpyrPB1</strain>
        <tissue evidence="5">Whole body</tissue>
    </source>
</reference>
<dbReference type="InterPro" id="IPR050546">
    <property type="entry name" value="Glycosyl_Hydrlase_16"/>
</dbReference>
<feature type="domain" description="GH16" evidence="3">
    <location>
        <begin position="126"/>
        <end position="415"/>
    </location>
</feature>
<evidence type="ECO:0000259" key="3">
    <source>
        <dbReference type="PROSITE" id="PS51762"/>
    </source>
</evidence>
<dbReference type="InterPro" id="IPR013320">
    <property type="entry name" value="ConA-like_dom_sf"/>
</dbReference>
<feature type="compositionally biased region" description="Low complexity" evidence="1">
    <location>
        <begin position="50"/>
        <end position="68"/>
    </location>
</feature>
<accession>A0A1Y1M1T2</accession>
<keyword evidence="6" id="KW-1185">Reference proteome</keyword>
<reference evidence="4" key="1">
    <citation type="journal article" date="2016" name="Sci. Rep.">
        <title>Molecular characterization of firefly nuptial gifts: a multi-omics approach sheds light on postcopulatory sexual selection.</title>
        <authorList>
            <person name="Al-Wathiqui N."/>
            <person name="Fallon T.R."/>
            <person name="South A."/>
            <person name="Weng J.K."/>
            <person name="Lewis S.M."/>
        </authorList>
    </citation>
    <scope>NUCLEOTIDE SEQUENCE</scope>
</reference>
<feature type="signal peptide" evidence="2">
    <location>
        <begin position="1"/>
        <end position="18"/>
    </location>
</feature>
<dbReference type="GO" id="GO:0004553">
    <property type="term" value="F:hydrolase activity, hydrolyzing O-glycosyl compounds"/>
    <property type="evidence" value="ECO:0007669"/>
    <property type="project" value="InterPro"/>
</dbReference>
<dbReference type="FunCoup" id="A0A1Y1M1T2">
    <property type="interactions" value="52"/>
</dbReference>
<reference evidence="5" key="3">
    <citation type="submission" date="2019-08" db="EMBL/GenBank/DDBJ databases">
        <authorList>
            <consortium name="Photinus pyralis genome working group"/>
            <person name="Fallon T.R."/>
            <person name="Sander Lower S.E."/>
            <person name="Weng J.-K."/>
        </authorList>
    </citation>
    <scope>NUCLEOTIDE SEQUENCE</scope>
    <source>
        <strain evidence="5">1611_PpyrPB1</strain>
        <tissue evidence="5">Whole body</tissue>
    </source>
</reference>
<dbReference type="InterPro" id="IPR000757">
    <property type="entry name" value="Beta-glucanase-like"/>
</dbReference>